<feature type="signal peptide" evidence="2">
    <location>
        <begin position="1"/>
        <end position="21"/>
    </location>
</feature>
<comment type="caution">
    <text evidence="3">The sequence shown here is derived from an EMBL/GenBank/DDBJ whole genome shotgun (WGS) entry which is preliminary data.</text>
</comment>
<proteinExistence type="predicted"/>
<feature type="coiled-coil region" evidence="1">
    <location>
        <begin position="34"/>
        <end position="61"/>
    </location>
</feature>
<evidence type="ECO:0000256" key="1">
    <source>
        <dbReference type="SAM" id="Coils"/>
    </source>
</evidence>
<evidence type="ECO:0000313" key="4">
    <source>
        <dbReference type="Proteomes" id="UP000194798"/>
    </source>
</evidence>
<keyword evidence="1" id="KW-0175">Coiled coil</keyword>
<evidence type="ECO:0000313" key="3">
    <source>
        <dbReference type="EMBL" id="OUD13993.1"/>
    </source>
</evidence>
<gene>
    <name evidence="3" type="ORF">TPSD3_06520</name>
</gene>
<sequence>MLYHKIATILLCSGLTLPLWAEESMTPVIDADAFKALETRVLHLEQIVNELKQSVQQVETQLHHNPISPSVLSSPDVMASSPLVTLESWQFREVKIKFNTYYALDLVLNNGYDKAIKDIDARVNFRNLLGGHLYGIAVTEHLRIAAQSQITDEGTQRNGRLLGQRHQMLALKNDEIAAELVVRKIVFEDNSTLSF</sequence>
<name>A0A251X8J4_9GAMM</name>
<dbReference type="AlphaFoldDB" id="A0A251X8J4"/>
<evidence type="ECO:0000256" key="2">
    <source>
        <dbReference type="SAM" id="SignalP"/>
    </source>
</evidence>
<dbReference type="RefSeq" id="WP_086487778.1">
    <property type="nucleotide sequence ID" value="NZ_MSLT01000012.1"/>
</dbReference>
<accession>A0A251X8J4</accession>
<feature type="chain" id="PRO_5012128898" evidence="2">
    <location>
        <begin position="22"/>
        <end position="195"/>
    </location>
</feature>
<keyword evidence="4" id="KW-1185">Reference proteome</keyword>
<keyword evidence="2" id="KW-0732">Signal</keyword>
<dbReference type="EMBL" id="MSLT01000012">
    <property type="protein sequence ID" value="OUD13993.1"/>
    <property type="molecule type" value="Genomic_DNA"/>
</dbReference>
<protein>
    <submittedName>
        <fullName evidence="3">Uncharacterized protein</fullName>
    </submittedName>
</protein>
<reference evidence="3 4" key="1">
    <citation type="submission" date="2016-12" db="EMBL/GenBank/DDBJ databases">
        <title>Thioflexothrix psekupsii D3 genome sequencing and assembly.</title>
        <authorList>
            <person name="Fomenkov A."/>
            <person name="Vincze T."/>
            <person name="Grabovich M."/>
            <person name="Anton B.P."/>
            <person name="Dubinina G."/>
            <person name="Orlova M."/>
            <person name="Belousova E."/>
            <person name="Roberts R.J."/>
        </authorList>
    </citation>
    <scope>NUCLEOTIDE SEQUENCE [LARGE SCALE GENOMIC DNA]</scope>
    <source>
        <strain evidence="3">D3</strain>
    </source>
</reference>
<organism evidence="3 4">
    <name type="scientific">Thioflexithrix psekupsensis</name>
    <dbReference type="NCBI Taxonomy" id="1570016"/>
    <lineage>
        <taxon>Bacteria</taxon>
        <taxon>Pseudomonadati</taxon>
        <taxon>Pseudomonadota</taxon>
        <taxon>Gammaproteobacteria</taxon>
        <taxon>Thiotrichales</taxon>
        <taxon>Thioflexithrix</taxon>
    </lineage>
</organism>
<dbReference type="Proteomes" id="UP000194798">
    <property type="component" value="Unassembled WGS sequence"/>
</dbReference>
<dbReference type="OrthoDB" id="9874338at2"/>